<dbReference type="EMBL" id="JAIWYP010000005">
    <property type="protein sequence ID" value="KAH3818288.1"/>
    <property type="molecule type" value="Genomic_DNA"/>
</dbReference>
<reference evidence="2" key="1">
    <citation type="journal article" date="2019" name="bioRxiv">
        <title>The Genome of the Zebra Mussel, Dreissena polymorpha: A Resource for Invasive Species Research.</title>
        <authorList>
            <person name="McCartney M.A."/>
            <person name="Auch B."/>
            <person name="Kono T."/>
            <person name="Mallez S."/>
            <person name="Zhang Y."/>
            <person name="Obille A."/>
            <person name="Becker A."/>
            <person name="Abrahante J.E."/>
            <person name="Garbe J."/>
            <person name="Badalamenti J.P."/>
            <person name="Herman A."/>
            <person name="Mangelson H."/>
            <person name="Liachko I."/>
            <person name="Sullivan S."/>
            <person name="Sone E.D."/>
            <person name="Koren S."/>
            <person name="Silverstein K.A.T."/>
            <person name="Beckman K.B."/>
            <person name="Gohl D.M."/>
        </authorList>
    </citation>
    <scope>NUCLEOTIDE SEQUENCE</scope>
    <source>
        <strain evidence="2">Duluth1</strain>
        <tissue evidence="2">Whole animal</tissue>
    </source>
</reference>
<keyword evidence="3" id="KW-1185">Reference proteome</keyword>
<sequence length="251" mass="25009">MSKILGLLCALLFVGYTEAVITGFTGTSPAGTMTVAGTATAATSTISLQSSLASGATLFTVTAAAGDTINTYAFHTTNGNPGTYGAIAKVGTAGVVTLAKALDYATTKEVVFIVVATDTASTPNTGSMTVTVKFGPSTHTAYSFCVADPTALGAVIGTPSSSVSTAVWTVAAGGTDAAKFTVASGVIKTAAILQSSDKIHYTADLTLTDGTATSTWPLHVLVGNTCLNSGVSQVVTGLAMILITVLAIHVV</sequence>
<gene>
    <name evidence="2" type="ORF">DPMN_119891</name>
</gene>
<evidence type="ECO:0000313" key="2">
    <source>
        <dbReference type="EMBL" id="KAH3818288.1"/>
    </source>
</evidence>
<evidence type="ECO:0000313" key="3">
    <source>
        <dbReference type="Proteomes" id="UP000828390"/>
    </source>
</evidence>
<dbReference type="GO" id="GO:0005509">
    <property type="term" value="F:calcium ion binding"/>
    <property type="evidence" value="ECO:0007669"/>
    <property type="project" value="InterPro"/>
</dbReference>
<evidence type="ECO:0000256" key="1">
    <source>
        <dbReference type="SAM" id="SignalP"/>
    </source>
</evidence>
<name>A0A9D4GK11_DREPO</name>
<reference evidence="2" key="2">
    <citation type="submission" date="2020-11" db="EMBL/GenBank/DDBJ databases">
        <authorList>
            <person name="McCartney M.A."/>
            <person name="Auch B."/>
            <person name="Kono T."/>
            <person name="Mallez S."/>
            <person name="Becker A."/>
            <person name="Gohl D.M."/>
            <person name="Silverstein K.A.T."/>
            <person name="Koren S."/>
            <person name="Bechman K.B."/>
            <person name="Herman A."/>
            <person name="Abrahante J.E."/>
            <person name="Garbe J."/>
        </authorList>
    </citation>
    <scope>NUCLEOTIDE SEQUENCE</scope>
    <source>
        <strain evidence="2">Duluth1</strain>
        <tissue evidence="2">Whole animal</tissue>
    </source>
</reference>
<comment type="caution">
    <text evidence="2">The sequence shown here is derived from an EMBL/GenBank/DDBJ whole genome shotgun (WGS) entry which is preliminary data.</text>
</comment>
<feature type="signal peptide" evidence="1">
    <location>
        <begin position="1"/>
        <end position="19"/>
    </location>
</feature>
<dbReference type="SUPFAM" id="SSF49313">
    <property type="entry name" value="Cadherin-like"/>
    <property type="match status" value="1"/>
</dbReference>
<dbReference type="Proteomes" id="UP000828390">
    <property type="component" value="Unassembled WGS sequence"/>
</dbReference>
<dbReference type="Gene3D" id="2.60.40.60">
    <property type="entry name" value="Cadherins"/>
    <property type="match status" value="1"/>
</dbReference>
<dbReference type="AlphaFoldDB" id="A0A9D4GK11"/>
<keyword evidence="1" id="KW-0732">Signal</keyword>
<protein>
    <submittedName>
        <fullName evidence="2">Uncharacterized protein</fullName>
    </submittedName>
</protein>
<proteinExistence type="predicted"/>
<feature type="chain" id="PRO_5038956305" evidence="1">
    <location>
        <begin position="20"/>
        <end position="251"/>
    </location>
</feature>
<dbReference type="GO" id="GO:0016020">
    <property type="term" value="C:membrane"/>
    <property type="evidence" value="ECO:0007669"/>
    <property type="project" value="InterPro"/>
</dbReference>
<dbReference type="InterPro" id="IPR015919">
    <property type="entry name" value="Cadherin-like_sf"/>
</dbReference>
<accession>A0A9D4GK11</accession>
<organism evidence="2 3">
    <name type="scientific">Dreissena polymorpha</name>
    <name type="common">Zebra mussel</name>
    <name type="synonym">Mytilus polymorpha</name>
    <dbReference type="NCBI Taxonomy" id="45954"/>
    <lineage>
        <taxon>Eukaryota</taxon>
        <taxon>Metazoa</taxon>
        <taxon>Spiralia</taxon>
        <taxon>Lophotrochozoa</taxon>
        <taxon>Mollusca</taxon>
        <taxon>Bivalvia</taxon>
        <taxon>Autobranchia</taxon>
        <taxon>Heteroconchia</taxon>
        <taxon>Euheterodonta</taxon>
        <taxon>Imparidentia</taxon>
        <taxon>Neoheterodontei</taxon>
        <taxon>Myida</taxon>
        <taxon>Dreissenoidea</taxon>
        <taxon>Dreissenidae</taxon>
        <taxon>Dreissena</taxon>
    </lineage>
</organism>
<dbReference type="CDD" id="cd11304">
    <property type="entry name" value="Cadherin_repeat"/>
    <property type="match status" value="1"/>
</dbReference>